<evidence type="ECO:0000313" key="6">
    <source>
        <dbReference type="Proteomes" id="UP001500002"/>
    </source>
</evidence>
<feature type="domain" description="Glycosyltransferase subfamily 4-like N-terminal" evidence="4">
    <location>
        <begin position="85"/>
        <end position="186"/>
    </location>
</feature>
<feature type="domain" description="Glycosyl transferase family 1" evidence="3">
    <location>
        <begin position="207"/>
        <end position="360"/>
    </location>
</feature>
<dbReference type="RefSeq" id="WP_344292780.1">
    <property type="nucleotide sequence ID" value="NZ_BAAANJ010000001.1"/>
</dbReference>
<sequence length="390" mass="40716">MTHGGRPLRVLHLDHTNVGGGAEFALLRMLRADPSWSPYLLLAATPGRSLGVYDAVPARVPRALGGVRQPAGVSAGGLGAALSTGTRVLAQAASVRASRVFRGADLVDANTARAAAYGAAAARTARVPFVVHLRDLVDDEALGRVGCALMARVVLPRADGVIANSRATLESARPFLRPGALAEVIPSASGLQVGAAVAPVRRPIQTVGMLARIDPWKGQHQLLEAFARVFAGRDVRLQLAGDAPFGHEDHLEHLEQRATELGVEGQVELLGHVDDVDTLLAGWDVAVQASTRAEPLGQNVLQYLAAGRVVLAADEGGPAEWIADGVNGLLVPPRNVDALAASLARLDVDDDLRVRLATAAATTPGLLDDAAVTRAHAAFYEAVVRARRAA</sequence>
<evidence type="ECO:0000259" key="4">
    <source>
        <dbReference type="Pfam" id="PF13579"/>
    </source>
</evidence>
<dbReference type="PANTHER" id="PTHR12526">
    <property type="entry name" value="GLYCOSYLTRANSFERASE"/>
    <property type="match status" value="1"/>
</dbReference>
<dbReference type="Pfam" id="PF00534">
    <property type="entry name" value="Glycos_transf_1"/>
    <property type="match status" value="1"/>
</dbReference>
<proteinExistence type="predicted"/>
<dbReference type="EMBL" id="BAAANJ010000001">
    <property type="protein sequence ID" value="GAA1799038.1"/>
    <property type="molecule type" value="Genomic_DNA"/>
</dbReference>
<dbReference type="Pfam" id="PF13579">
    <property type="entry name" value="Glyco_trans_4_4"/>
    <property type="match status" value="1"/>
</dbReference>
<dbReference type="InterPro" id="IPR028098">
    <property type="entry name" value="Glyco_trans_4-like_N"/>
</dbReference>
<dbReference type="Proteomes" id="UP001500002">
    <property type="component" value="Unassembled WGS sequence"/>
</dbReference>
<evidence type="ECO:0000313" key="5">
    <source>
        <dbReference type="EMBL" id="GAA1799038.1"/>
    </source>
</evidence>
<keyword evidence="1" id="KW-0328">Glycosyltransferase</keyword>
<dbReference type="InterPro" id="IPR001296">
    <property type="entry name" value="Glyco_trans_1"/>
</dbReference>
<evidence type="ECO:0000256" key="2">
    <source>
        <dbReference type="ARBA" id="ARBA00022679"/>
    </source>
</evidence>
<comment type="caution">
    <text evidence="5">The sequence shown here is derived from an EMBL/GenBank/DDBJ whole genome shotgun (WGS) entry which is preliminary data.</text>
</comment>
<organism evidence="5 6">
    <name type="scientific">Agromyces neolithicus</name>
    <dbReference type="NCBI Taxonomy" id="269420"/>
    <lineage>
        <taxon>Bacteria</taxon>
        <taxon>Bacillati</taxon>
        <taxon>Actinomycetota</taxon>
        <taxon>Actinomycetes</taxon>
        <taxon>Micrococcales</taxon>
        <taxon>Microbacteriaceae</taxon>
        <taxon>Agromyces</taxon>
    </lineage>
</organism>
<dbReference type="PANTHER" id="PTHR12526:SF638">
    <property type="entry name" value="SPORE COAT PROTEIN SA"/>
    <property type="match status" value="1"/>
</dbReference>
<evidence type="ECO:0000256" key="1">
    <source>
        <dbReference type="ARBA" id="ARBA00022676"/>
    </source>
</evidence>
<gene>
    <name evidence="5" type="ORF">GCM10009749_03480</name>
</gene>
<reference evidence="5 6" key="1">
    <citation type="journal article" date="2019" name="Int. J. Syst. Evol. Microbiol.">
        <title>The Global Catalogue of Microorganisms (GCM) 10K type strain sequencing project: providing services to taxonomists for standard genome sequencing and annotation.</title>
        <authorList>
            <consortium name="The Broad Institute Genomics Platform"/>
            <consortium name="The Broad Institute Genome Sequencing Center for Infectious Disease"/>
            <person name="Wu L."/>
            <person name="Ma J."/>
        </authorList>
    </citation>
    <scope>NUCLEOTIDE SEQUENCE [LARGE SCALE GENOMIC DNA]</scope>
    <source>
        <strain evidence="5 6">JCM 14322</strain>
    </source>
</reference>
<dbReference type="Gene3D" id="3.40.50.2000">
    <property type="entry name" value="Glycogen Phosphorylase B"/>
    <property type="match status" value="2"/>
</dbReference>
<keyword evidence="6" id="KW-1185">Reference proteome</keyword>
<protein>
    <submittedName>
        <fullName evidence="5">Glycosyltransferase family 4 protein</fullName>
    </submittedName>
</protein>
<accession>A0ABN2LTH9</accession>
<name>A0ABN2LTH9_9MICO</name>
<dbReference type="SUPFAM" id="SSF53756">
    <property type="entry name" value="UDP-Glycosyltransferase/glycogen phosphorylase"/>
    <property type="match status" value="1"/>
</dbReference>
<evidence type="ECO:0000259" key="3">
    <source>
        <dbReference type="Pfam" id="PF00534"/>
    </source>
</evidence>
<keyword evidence="2" id="KW-0808">Transferase</keyword>